<dbReference type="EMBL" id="WEKV01000020">
    <property type="protein sequence ID" value="KAB7782427.1"/>
    <property type="molecule type" value="Genomic_DNA"/>
</dbReference>
<sequence>MGKFTKKPVTVEAVQFNKIGDHPAVEVGFGGGYCIEGRQGFVRVNPGDWIIAESNGVGFYPCAPDVFEATYAPALATDDTGMSFGDALVALKLGQRVCRAGWNGKGMWLALSGVLGGRRVDADKFWSTHNEAFARENGGSATVLPCITMKTATGEILMGWLASQTDMLADDWMVVPAA</sequence>
<evidence type="ECO:0000313" key="2">
    <source>
        <dbReference type="EMBL" id="KAB7782427.1"/>
    </source>
</evidence>
<dbReference type="InterPro" id="IPR021361">
    <property type="entry name" value="Tad2-like_dom"/>
</dbReference>
<dbReference type="RefSeq" id="WP_210387094.1">
    <property type="nucleotide sequence ID" value="NZ_WEKV01000020.1"/>
</dbReference>
<feature type="domain" description="Thoeris anti-defense 2-like" evidence="1">
    <location>
        <begin position="82"/>
        <end position="175"/>
    </location>
</feature>
<name>A0A833MUP4_9HYPH</name>
<dbReference type="Proteomes" id="UP000469949">
    <property type="component" value="Unassembled WGS sequence"/>
</dbReference>
<dbReference type="Pfam" id="PF11195">
    <property type="entry name" value="Tad2-like"/>
    <property type="match status" value="1"/>
</dbReference>
<evidence type="ECO:0000313" key="3">
    <source>
        <dbReference type="Proteomes" id="UP000469949"/>
    </source>
</evidence>
<evidence type="ECO:0000259" key="1">
    <source>
        <dbReference type="Pfam" id="PF11195"/>
    </source>
</evidence>
<reference evidence="2 3" key="1">
    <citation type="submission" date="2019-10" db="EMBL/GenBank/DDBJ databases">
        <title>Draft Genome Sequence of the Caffeine Degrading Methylotroph Methylorubrum populi PINKEL.</title>
        <authorList>
            <person name="Dawson S.C."/>
            <person name="Zhang X."/>
            <person name="Wright M.E."/>
            <person name="Sharma G."/>
            <person name="Langner J.T."/>
            <person name="Ditty J.L."/>
            <person name="Subuyuj G.A."/>
        </authorList>
    </citation>
    <scope>NUCLEOTIDE SEQUENCE [LARGE SCALE GENOMIC DNA]</scope>
    <source>
        <strain evidence="2 3">Pinkel</strain>
    </source>
</reference>
<proteinExistence type="predicted"/>
<dbReference type="AlphaFoldDB" id="A0A833MUP4"/>
<accession>A0A833MUP4</accession>
<organism evidence="2 3">
    <name type="scientific">Methylorubrum populi</name>
    <dbReference type="NCBI Taxonomy" id="223967"/>
    <lineage>
        <taxon>Bacteria</taxon>
        <taxon>Pseudomonadati</taxon>
        <taxon>Pseudomonadota</taxon>
        <taxon>Alphaproteobacteria</taxon>
        <taxon>Hyphomicrobiales</taxon>
        <taxon>Methylobacteriaceae</taxon>
        <taxon>Methylorubrum</taxon>
    </lineage>
</organism>
<gene>
    <name evidence="2" type="ORF">F8B43_5182</name>
</gene>
<protein>
    <recommendedName>
        <fullName evidence="1">Thoeris anti-defense 2-like domain-containing protein</fullName>
    </recommendedName>
</protein>
<comment type="caution">
    <text evidence="2">The sequence shown here is derived from an EMBL/GenBank/DDBJ whole genome shotgun (WGS) entry which is preliminary data.</text>
</comment>